<reference evidence="2" key="2">
    <citation type="submission" date="2020-11" db="EMBL/GenBank/DDBJ databases">
        <authorList>
            <person name="McCartney M.A."/>
            <person name="Auch B."/>
            <person name="Kono T."/>
            <person name="Mallez S."/>
            <person name="Becker A."/>
            <person name="Gohl D.M."/>
            <person name="Silverstein K.A.T."/>
            <person name="Koren S."/>
            <person name="Bechman K.B."/>
            <person name="Herman A."/>
            <person name="Abrahante J.E."/>
            <person name="Garbe J."/>
        </authorList>
    </citation>
    <scope>NUCLEOTIDE SEQUENCE</scope>
    <source>
        <strain evidence="2">Duluth1</strain>
        <tissue evidence="2">Whole animal</tissue>
    </source>
</reference>
<organism evidence="2 3">
    <name type="scientific">Dreissena polymorpha</name>
    <name type="common">Zebra mussel</name>
    <name type="synonym">Mytilus polymorpha</name>
    <dbReference type="NCBI Taxonomy" id="45954"/>
    <lineage>
        <taxon>Eukaryota</taxon>
        <taxon>Metazoa</taxon>
        <taxon>Spiralia</taxon>
        <taxon>Lophotrochozoa</taxon>
        <taxon>Mollusca</taxon>
        <taxon>Bivalvia</taxon>
        <taxon>Autobranchia</taxon>
        <taxon>Heteroconchia</taxon>
        <taxon>Euheterodonta</taxon>
        <taxon>Imparidentia</taxon>
        <taxon>Neoheterodontei</taxon>
        <taxon>Myida</taxon>
        <taxon>Dreissenoidea</taxon>
        <taxon>Dreissenidae</taxon>
        <taxon>Dreissena</taxon>
    </lineage>
</organism>
<dbReference type="EMBL" id="JAIWYP010000004">
    <property type="protein sequence ID" value="KAH3840431.1"/>
    <property type="molecule type" value="Genomic_DNA"/>
</dbReference>
<comment type="caution">
    <text evidence="2">The sequence shown here is derived from an EMBL/GenBank/DDBJ whole genome shotgun (WGS) entry which is preliminary data.</text>
</comment>
<protein>
    <submittedName>
        <fullName evidence="2">Uncharacterized protein</fullName>
    </submittedName>
</protein>
<reference evidence="2" key="1">
    <citation type="journal article" date="2019" name="bioRxiv">
        <title>The Genome of the Zebra Mussel, Dreissena polymorpha: A Resource for Invasive Species Research.</title>
        <authorList>
            <person name="McCartney M.A."/>
            <person name="Auch B."/>
            <person name="Kono T."/>
            <person name="Mallez S."/>
            <person name="Zhang Y."/>
            <person name="Obille A."/>
            <person name="Becker A."/>
            <person name="Abrahante J.E."/>
            <person name="Garbe J."/>
            <person name="Badalamenti J.P."/>
            <person name="Herman A."/>
            <person name="Mangelson H."/>
            <person name="Liachko I."/>
            <person name="Sullivan S."/>
            <person name="Sone E.D."/>
            <person name="Koren S."/>
            <person name="Silverstein K.A.T."/>
            <person name="Beckman K.B."/>
            <person name="Gohl D.M."/>
        </authorList>
    </citation>
    <scope>NUCLEOTIDE SEQUENCE</scope>
    <source>
        <strain evidence="2">Duluth1</strain>
        <tissue evidence="2">Whole animal</tissue>
    </source>
</reference>
<sequence>MADTGLKEFKGTKTHVWELPLTHDGVFGERLEKKLKERQEINKQLSVLLPEVDRERKFPSTSATPSGTQWKRQCFSTDDRFRRPAYGDTHQGRQTRSLAGFTIPKVPRPNTPRTATVSYFRPKSKQ</sequence>
<feature type="region of interest" description="Disordered" evidence="1">
    <location>
        <begin position="81"/>
        <end position="126"/>
    </location>
</feature>
<dbReference type="Proteomes" id="UP000828390">
    <property type="component" value="Unassembled WGS sequence"/>
</dbReference>
<evidence type="ECO:0000313" key="2">
    <source>
        <dbReference type="EMBL" id="KAH3840431.1"/>
    </source>
</evidence>
<name>A0A9D4KJU1_DREPO</name>
<keyword evidence="3" id="KW-1185">Reference proteome</keyword>
<gene>
    <name evidence="2" type="ORF">DPMN_113880</name>
</gene>
<evidence type="ECO:0000313" key="3">
    <source>
        <dbReference type="Proteomes" id="UP000828390"/>
    </source>
</evidence>
<accession>A0A9D4KJU1</accession>
<evidence type="ECO:0000256" key="1">
    <source>
        <dbReference type="SAM" id="MobiDB-lite"/>
    </source>
</evidence>
<dbReference type="AlphaFoldDB" id="A0A9D4KJU1"/>
<proteinExistence type="predicted"/>